<evidence type="ECO:0000313" key="3">
    <source>
        <dbReference type="EMBL" id="CAH2257831.1"/>
    </source>
</evidence>
<evidence type="ECO:0000256" key="1">
    <source>
        <dbReference type="SAM" id="MobiDB-lite"/>
    </source>
</evidence>
<reference evidence="3" key="1">
    <citation type="submission" date="2022-03" db="EMBL/GenBank/DDBJ databases">
        <authorList>
            <person name="Lindestad O."/>
        </authorList>
    </citation>
    <scope>NUCLEOTIDE SEQUENCE</scope>
</reference>
<feature type="compositionally biased region" description="Acidic residues" evidence="1">
    <location>
        <begin position="47"/>
        <end position="59"/>
    </location>
</feature>
<gene>
    <name evidence="3" type="primary">jg849</name>
    <name evidence="3" type="ORF">PAEG_LOCUS23234</name>
</gene>
<keyword evidence="4" id="KW-1185">Reference proteome</keyword>
<dbReference type="OrthoDB" id="123207at2759"/>
<dbReference type="PANTHER" id="PTHR47272:SF2">
    <property type="entry name" value="PIGGYBAC TRANSPOSABLE ELEMENT-DERIVED PROTEIN 3-LIKE"/>
    <property type="match status" value="1"/>
</dbReference>
<evidence type="ECO:0000313" key="4">
    <source>
        <dbReference type="Proteomes" id="UP000838756"/>
    </source>
</evidence>
<dbReference type="EMBL" id="CAKXAJ010026131">
    <property type="protein sequence ID" value="CAH2257831.1"/>
    <property type="molecule type" value="Genomic_DNA"/>
</dbReference>
<dbReference type="InterPro" id="IPR029526">
    <property type="entry name" value="PGBD"/>
</dbReference>
<organism evidence="3 4">
    <name type="scientific">Pararge aegeria aegeria</name>
    <dbReference type="NCBI Taxonomy" id="348720"/>
    <lineage>
        <taxon>Eukaryota</taxon>
        <taxon>Metazoa</taxon>
        <taxon>Ecdysozoa</taxon>
        <taxon>Arthropoda</taxon>
        <taxon>Hexapoda</taxon>
        <taxon>Insecta</taxon>
        <taxon>Pterygota</taxon>
        <taxon>Neoptera</taxon>
        <taxon>Endopterygota</taxon>
        <taxon>Lepidoptera</taxon>
        <taxon>Glossata</taxon>
        <taxon>Ditrysia</taxon>
        <taxon>Papilionoidea</taxon>
        <taxon>Nymphalidae</taxon>
        <taxon>Satyrinae</taxon>
        <taxon>Satyrini</taxon>
        <taxon>Parargina</taxon>
        <taxon>Pararge</taxon>
    </lineage>
</organism>
<feature type="domain" description="PiggyBac transposable element-derived protein" evidence="2">
    <location>
        <begin position="123"/>
        <end position="479"/>
    </location>
</feature>
<feature type="region of interest" description="Disordered" evidence="1">
    <location>
        <begin position="47"/>
        <end position="100"/>
    </location>
</feature>
<feature type="compositionally biased region" description="Basic residues" evidence="1">
    <location>
        <begin position="86"/>
        <end position="100"/>
    </location>
</feature>
<dbReference type="PANTHER" id="PTHR47272">
    <property type="entry name" value="DDE_TNP_1_7 DOMAIN-CONTAINING PROTEIN"/>
    <property type="match status" value="1"/>
</dbReference>
<dbReference type="Pfam" id="PF13843">
    <property type="entry name" value="DDE_Tnp_1_7"/>
    <property type="match status" value="1"/>
</dbReference>
<accession>A0A8S4SDH6</accession>
<comment type="caution">
    <text evidence="3">The sequence shown here is derived from an EMBL/GenBank/DDBJ whole genome shotgun (WGS) entry which is preliminary data.</text>
</comment>
<proteinExistence type="predicted"/>
<feature type="region of interest" description="Disordered" evidence="1">
    <location>
        <begin position="513"/>
        <end position="543"/>
    </location>
</feature>
<evidence type="ECO:0000259" key="2">
    <source>
        <dbReference type="Pfam" id="PF13843"/>
    </source>
</evidence>
<sequence>VRVRRQSVLFDLVVKMPAYFVERSGQRTELTGELLLQLIGDGNDSEIEEVEDDEGDQEESVLQLVSAEEPESPPRPGPSSATATKARQKPTKSRDTRRRIWKQMPFNQKEHSYPERSSAAVRSPLAYFEDYFDDKFFEHAAVCTNNYYMRKTGKVLNTTAAELKKFVGIHFIMGCIPYPRIHMYWRIEMRLALVADKISRDRFKILRMAFHVVDSDDAPAGNQNSLWKVQPVLTQVKNACDKLERQPGFYSIDEQMIPFSGTCPRGLRQVIKTKPRPQGLKAFVATTYDGLMIDFEVYQGAKTNFGDKSLGVGASVILHLSKSIPRGSCLYFDRFFSSIPLLERLNELGLHGTGTIMMNRVPERKNMDFKLDRKMKRGESQQFVSNDVVVVKWMDNKSVLVASNCTSGDDSCLIKRWDKNLSAFTDVSCPKVIANYNKNMGGVDILDQSIEYYRTFIKTKKWTLKVILHFFDLAISNAWRLYVLNSITTRVPKSKIMDLLEFRMQVSDGLVNAPERKRRSDTDEQDENQAPNTSKFRRPNPPSVAKRYDGYDHLPSFDQIDSPRACRMEGCKSRSKILCTKCEVYLCLSRKQNCFSVYHIK</sequence>
<name>A0A8S4SDH6_9NEOP</name>
<protein>
    <submittedName>
        <fullName evidence="3">Jg849 protein</fullName>
    </submittedName>
</protein>
<feature type="non-terminal residue" evidence="3">
    <location>
        <position position="1"/>
    </location>
</feature>
<dbReference type="Proteomes" id="UP000838756">
    <property type="component" value="Unassembled WGS sequence"/>
</dbReference>
<dbReference type="AlphaFoldDB" id="A0A8S4SDH6"/>